<accession>A0AAF0XZ53</accession>
<organism evidence="7 8">
    <name type="scientific">Daucus carota subsp. sativus</name>
    <name type="common">Carrot</name>
    <dbReference type="NCBI Taxonomy" id="79200"/>
    <lineage>
        <taxon>Eukaryota</taxon>
        <taxon>Viridiplantae</taxon>
        <taxon>Streptophyta</taxon>
        <taxon>Embryophyta</taxon>
        <taxon>Tracheophyta</taxon>
        <taxon>Spermatophyta</taxon>
        <taxon>Magnoliopsida</taxon>
        <taxon>eudicotyledons</taxon>
        <taxon>Gunneridae</taxon>
        <taxon>Pentapetalae</taxon>
        <taxon>asterids</taxon>
        <taxon>campanulids</taxon>
        <taxon>Apiales</taxon>
        <taxon>Apiaceae</taxon>
        <taxon>Apioideae</taxon>
        <taxon>Scandiceae</taxon>
        <taxon>Daucinae</taxon>
        <taxon>Daucus</taxon>
        <taxon>Daucus sect. Daucus</taxon>
    </lineage>
</organism>
<evidence type="ECO:0008006" key="9">
    <source>
        <dbReference type="Google" id="ProtNLM"/>
    </source>
</evidence>
<dbReference type="PANTHER" id="PTHR10509">
    <property type="entry name" value="O-METHYLTRANSFERASE-RELATED"/>
    <property type="match status" value="1"/>
</dbReference>
<keyword evidence="4" id="KW-0479">Metal-binding</keyword>
<proteinExistence type="inferred from homology"/>
<keyword evidence="3" id="KW-0949">S-adenosyl-L-methionine</keyword>
<dbReference type="KEGG" id="dcr:108202076"/>
<dbReference type="GO" id="GO:0032259">
    <property type="term" value="P:methylation"/>
    <property type="evidence" value="ECO:0007669"/>
    <property type="project" value="UniProtKB-KW"/>
</dbReference>
<dbReference type="GO" id="GO:0046872">
    <property type="term" value="F:metal ion binding"/>
    <property type="evidence" value="ECO:0007669"/>
    <property type="project" value="UniProtKB-KW"/>
</dbReference>
<evidence type="ECO:0000313" key="7">
    <source>
        <dbReference type="EMBL" id="WOH15629.1"/>
    </source>
</evidence>
<reference evidence="7" key="1">
    <citation type="journal article" date="2016" name="Nat. Genet.">
        <title>A high-quality carrot genome assembly provides new insights into carotenoid accumulation and asterid genome evolution.</title>
        <authorList>
            <person name="Iorizzo M."/>
            <person name="Ellison S."/>
            <person name="Senalik D."/>
            <person name="Zeng P."/>
            <person name="Satapoomin P."/>
            <person name="Huang J."/>
            <person name="Bowman M."/>
            <person name="Iovene M."/>
            <person name="Sanseverino W."/>
            <person name="Cavagnaro P."/>
            <person name="Yildiz M."/>
            <person name="Macko-Podgorni A."/>
            <person name="Moranska E."/>
            <person name="Grzebelus E."/>
            <person name="Grzebelus D."/>
            <person name="Ashrafi H."/>
            <person name="Zheng Z."/>
            <person name="Cheng S."/>
            <person name="Spooner D."/>
            <person name="Van Deynze A."/>
            <person name="Simon P."/>
        </authorList>
    </citation>
    <scope>NUCLEOTIDE SEQUENCE</scope>
    <source>
        <tissue evidence="7">Leaf</tissue>
    </source>
</reference>
<evidence type="ECO:0000256" key="3">
    <source>
        <dbReference type="ARBA" id="ARBA00022691"/>
    </source>
</evidence>
<dbReference type="Gene3D" id="3.40.50.150">
    <property type="entry name" value="Vaccinia Virus protein VP39"/>
    <property type="match status" value="1"/>
</dbReference>
<keyword evidence="1" id="KW-0489">Methyltransferase</keyword>
<dbReference type="PROSITE" id="PS51682">
    <property type="entry name" value="SAM_OMT_I"/>
    <property type="match status" value="1"/>
</dbReference>
<dbReference type="AlphaFoldDB" id="A0AAF0XZ53"/>
<dbReference type="Pfam" id="PF01596">
    <property type="entry name" value="Methyltransf_3"/>
    <property type="match status" value="1"/>
</dbReference>
<dbReference type="CDD" id="cd02440">
    <property type="entry name" value="AdoMet_MTases"/>
    <property type="match status" value="1"/>
</dbReference>
<dbReference type="GO" id="GO:0008757">
    <property type="term" value="F:S-adenosylmethionine-dependent methyltransferase activity"/>
    <property type="evidence" value="ECO:0007669"/>
    <property type="project" value="TreeGrafter"/>
</dbReference>
<dbReference type="SUPFAM" id="SSF53335">
    <property type="entry name" value="S-adenosyl-L-methionine-dependent methyltransferases"/>
    <property type="match status" value="1"/>
</dbReference>
<gene>
    <name evidence="7" type="ORF">DCAR_0935172</name>
</gene>
<comment type="similarity">
    <text evidence="6">Belongs to the class I-like SAM-binding methyltransferase superfamily. Cation-dependent O-methyltransferase family.</text>
</comment>
<evidence type="ECO:0000256" key="2">
    <source>
        <dbReference type="ARBA" id="ARBA00022679"/>
    </source>
</evidence>
<evidence type="ECO:0000256" key="6">
    <source>
        <dbReference type="ARBA" id="ARBA00023453"/>
    </source>
</evidence>
<evidence type="ECO:0000256" key="1">
    <source>
        <dbReference type="ARBA" id="ARBA00022603"/>
    </source>
</evidence>
<name>A0AAF0XZ53_DAUCS</name>
<dbReference type="EMBL" id="CP093351">
    <property type="protein sequence ID" value="WOH15629.1"/>
    <property type="molecule type" value="Genomic_DNA"/>
</dbReference>
<keyword evidence="8" id="KW-1185">Reference proteome</keyword>
<reference evidence="7" key="2">
    <citation type="submission" date="2022-03" db="EMBL/GenBank/DDBJ databases">
        <title>Draft title - Genomic analysis of global carrot germplasm unveils the trajectory of domestication and the origin of high carotenoid orange carrot.</title>
        <authorList>
            <person name="Iorizzo M."/>
            <person name="Ellison S."/>
            <person name="Senalik D."/>
            <person name="Macko-Podgorni A."/>
            <person name="Grzebelus D."/>
            <person name="Bostan H."/>
            <person name="Rolling W."/>
            <person name="Curaba J."/>
            <person name="Simon P."/>
        </authorList>
    </citation>
    <scope>NUCLEOTIDE SEQUENCE</scope>
    <source>
        <tissue evidence="7">Leaf</tissue>
    </source>
</reference>
<keyword evidence="5" id="KW-0438">Lignin biosynthesis</keyword>
<keyword evidence="2" id="KW-0808">Transferase</keyword>
<dbReference type="Proteomes" id="UP000077755">
    <property type="component" value="Chromosome 9"/>
</dbReference>
<evidence type="ECO:0000256" key="5">
    <source>
        <dbReference type="ARBA" id="ARBA00022733"/>
    </source>
</evidence>
<evidence type="ECO:0000256" key="4">
    <source>
        <dbReference type="ARBA" id="ARBA00022723"/>
    </source>
</evidence>
<dbReference type="InterPro" id="IPR029063">
    <property type="entry name" value="SAM-dependent_MTases_sf"/>
</dbReference>
<dbReference type="GO" id="GO:0009809">
    <property type="term" value="P:lignin biosynthetic process"/>
    <property type="evidence" value="ECO:0007669"/>
    <property type="project" value="UniProtKB-KW"/>
</dbReference>
<dbReference type="InterPro" id="IPR002935">
    <property type="entry name" value="SAM_O-MeTrfase"/>
</dbReference>
<sequence length="235" mass="26118">MAESLVGKTLLKSEALQKYIFDVSTKGREHEQLKNIREATFKKYSTRLVMAVPPDEGLFLSILIKLMNAKKTLEIGVFTGYSLLTTALALPRDGQIVAIDPDREAYEVGLPFIREAGVEHKINFIHSEAFPALAKLQKNGEQFDFIFVDADKDNYKKYHDQVIKMVKVGGVIAYDNTLWLGTVAGEENGHGSLSQGALVTRDNIVDFNSNLALDSRIEISQISIGDGVTLCRRIL</sequence>
<evidence type="ECO:0000313" key="8">
    <source>
        <dbReference type="Proteomes" id="UP000077755"/>
    </source>
</evidence>
<dbReference type="GO" id="GO:0008171">
    <property type="term" value="F:O-methyltransferase activity"/>
    <property type="evidence" value="ECO:0007669"/>
    <property type="project" value="InterPro"/>
</dbReference>
<dbReference type="InterPro" id="IPR050362">
    <property type="entry name" value="Cation-dep_OMT"/>
</dbReference>
<dbReference type="PANTHER" id="PTHR10509:SF34">
    <property type="entry name" value="TAPETUM-SPECIFIC METHYLTRANSFERASE 1"/>
    <property type="match status" value="1"/>
</dbReference>
<protein>
    <recommendedName>
        <fullName evidence="9">Caffeoyl-CoA O-methyltransferase</fullName>
    </recommendedName>
</protein>